<reference evidence="2 3" key="1">
    <citation type="journal article" date="2019" name="Sci. Rep.">
        <title>Orb-weaving spider Araneus ventricosus genome elucidates the spidroin gene catalogue.</title>
        <authorList>
            <person name="Kono N."/>
            <person name="Nakamura H."/>
            <person name="Ohtoshi R."/>
            <person name="Moran D.A.P."/>
            <person name="Shinohara A."/>
            <person name="Yoshida Y."/>
            <person name="Fujiwara M."/>
            <person name="Mori M."/>
            <person name="Tomita M."/>
            <person name="Arakawa K."/>
        </authorList>
    </citation>
    <scope>NUCLEOTIDE SEQUENCE [LARGE SCALE GENOMIC DNA]</scope>
</reference>
<evidence type="ECO:0000313" key="3">
    <source>
        <dbReference type="Proteomes" id="UP000499080"/>
    </source>
</evidence>
<dbReference type="EMBL" id="BGPR01000131">
    <property type="protein sequence ID" value="GBL97653.1"/>
    <property type="molecule type" value="Genomic_DNA"/>
</dbReference>
<evidence type="ECO:0000313" key="2">
    <source>
        <dbReference type="EMBL" id="GBL97653.1"/>
    </source>
</evidence>
<accession>A0A4Y2C0I7</accession>
<organism evidence="2 3">
    <name type="scientific">Araneus ventricosus</name>
    <name type="common">Orbweaver spider</name>
    <name type="synonym">Epeira ventricosa</name>
    <dbReference type="NCBI Taxonomy" id="182803"/>
    <lineage>
        <taxon>Eukaryota</taxon>
        <taxon>Metazoa</taxon>
        <taxon>Ecdysozoa</taxon>
        <taxon>Arthropoda</taxon>
        <taxon>Chelicerata</taxon>
        <taxon>Arachnida</taxon>
        <taxon>Araneae</taxon>
        <taxon>Araneomorphae</taxon>
        <taxon>Entelegynae</taxon>
        <taxon>Araneoidea</taxon>
        <taxon>Araneidae</taxon>
        <taxon>Araneus</taxon>
    </lineage>
</organism>
<sequence>MVRISGSLSGNGRRTNTQRTELKGITDPEDDLRSFGGTNRHHGKMCWSSSVKSISRSVGRSDIPLLPCVGGKFVLLSSRTHPAGHIPPVPHDRTAAGIGQWLVREKTAAEWNEYCRGKKVGLTIHFK</sequence>
<dbReference type="Proteomes" id="UP000499080">
    <property type="component" value="Unassembled WGS sequence"/>
</dbReference>
<feature type="compositionally biased region" description="Polar residues" evidence="1">
    <location>
        <begin position="1"/>
        <end position="19"/>
    </location>
</feature>
<evidence type="ECO:0000256" key="1">
    <source>
        <dbReference type="SAM" id="MobiDB-lite"/>
    </source>
</evidence>
<comment type="caution">
    <text evidence="2">The sequence shown here is derived from an EMBL/GenBank/DDBJ whole genome shotgun (WGS) entry which is preliminary data.</text>
</comment>
<proteinExistence type="predicted"/>
<feature type="region of interest" description="Disordered" evidence="1">
    <location>
        <begin position="1"/>
        <end position="38"/>
    </location>
</feature>
<name>A0A4Y2C0I7_ARAVE</name>
<keyword evidence="3" id="KW-1185">Reference proteome</keyword>
<dbReference type="AlphaFoldDB" id="A0A4Y2C0I7"/>
<protein>
    <submittedName>
        <fullName evidence="2">Uncharacterized protein</fullName>
    </submittedName>
</protein>
<gene>
    <name evidence="2" type="ORF">AVEN_49155_1</name>
</gene>